<organism evidence="3 4">
    <name type="scientific">Laodelphax striatellus</name>
    <name type="common">Small brown planthopper</name>
    <name type="synonym">Delphax striatella</name>
    <dbReference type="NCBI Taxonomy" id="195883"/>
    <lineage>
        <taxon>Eukaryota</taxon>
        <taxon>Metazoa</taxon>
        <taxon>Ecdysozoa</taxon>
        <taxon>Arthropoda</taxon>
        <taxon>Hexapoda</taxon>
        <taxon>Insecta</taxon>
        <taxon>Pterygota</taxon>
        <taxon>Neoptera</taxon>
        <taxon>Paraneoptera</taxon>
        <taxon>Hemiptera</taxon>
        <taxon>Auchenorrhyncha</taxon>
        <taxon>Fulgoroidea</taxon>
        <taxon>Delphacidae</taxon>
        <taxon>Criomorphinae</taxon>
        <taxon>Laodelphax</taxon>
    </lineage>
</organism>
<feature type="coiled-coil region" evidence="1">
    <location>
        <begin position="787"/>
        <end position="837"/>
    </location>
</feature>
<feature type="region of interest" description="Disordered" evidence="2">
    <location>
        <begin position="686"/>
        <end position="741"/>
    </location>
</feature>
<dbReference type="OrthoDB" id="6648387at2759"/>
<dbReference type="InParanoid" id="A0A482XS12"/>
<feature type="compositionally biased region" description="Polar residues" evidence="2">
    <location>
        <begin position="687"/>
        <end position="696"/>
    </location>
</feature>
<feature type="region of interest" description="Disordered" evidence="2">
    <location>
        <begin position="313"/>
        <end position="370"/>
    </location>
</feature>
<feature type="compositionally biased region" description="Low complexity" evidence="2">
    <location>
        <begin position="239"/>
        <end position="254"/>
    </location>
</feature>
<feature type="region of interest" description="Disordered" evidence="2">
    <location>
        <begin position="508"/>
        <end position="527"/>
    </location>
</feature>
<comment type="caution">
    <text evidence="3">The sequence shown here is derived from an EMBL/GenBank/DDBJ whole genome shotgun (WGS) entry which is preliminary data.</text>
</comment>
<protein>
    <recommendedName>
        <fullName evidence="5">Coilin</fullName>
    </recommendedName>
</protein>
<keyword evidence="4" id="KW-1185">Reference proteome</keyword>
<feature type="compositionally biased region" description="Basic residues" evidence="2">
    <location>
        <begin position="257"/>
        <end position="269"/>
    </location>
</feature>
<feature type="compositionally biased region" description="Basic and acidic residues" evidence="2">
    <location>
        <begin position="933"/>
        <end position="942"/>
    </location>
</feature>
<feature type="compositionally biased region" description="Basic and acidic residues" evidence="2">
    <location>
        <begin position="965"/>
        <end position="1005"/>
    </location>
</feature>
<feature type="compositionally biased region" description="Acidic residues" evidence="2">
    <location>
        <begin position="955"/>
        <end position="964"/>
    </location>
</feature>
<dbReference type="Proteomes" id="UP000291343">
    <property type="component" value="Unassembled WGS sequence"/>
</dbReference>
<evidence type="ECO:0000313" key="3">
    <source>
        <dbReference type="EMBL" id="RZF48290.1"/>
    </source>
</evidence>
<keyword evidence="1" id="KW-0175">Coiled coil</keyword>
<evidence type="ECO:0000313" key="4">
    <source>
        <dbReference type="Proteomes" id="UP000291343"/>
    </source>
</evidence>
<sequence>MASTNLVIINLNELFTDHRKKCIIYMDNSFKTIEDIECYLKDKFQIEESFYLESSDVWIPSFSNIDILNSLDEVRLRLVQPEIEAEEKVEKKKKKKRSHSYEADNIGEDRNETSVKQKKKKKREDQIDTDVSSLTVEEDGKTTKKKKKKKDKDRDNGCSESEKVETSIPEDITELLEDAEFETPAASSSNILNNPSTSNDLTDETTNVQAESARPSDILSYPSASNVSTDEATNIQAESASSSNILNNSTISNDSAKRKRYRKRKKRSDKKNLALTDGVLEKAKQQAISIINPRLDYWQPKQQVAAKRIHIRFDDEEEEDEKEEEKEMSETEIPATSAPTISSEESRDLATSSMTANSSSNPPQSMSECTKNRYEKTTKVRKLHSSPSFSNVETTCSDEIVINNPSTSRAVGTRNDSNVIRTRNDSVMNTGILCQTPKGGYKVPVFYRKPFSNHTVLNSEGVDKPKTEITPISKPVLPITPGNILGNASNSGDKLQIDQARAEITPISKSVPPISPGNILENASNSRDELETESEIITDECLDSVAVSEETDNVNKNREDTVTNTEAIEEIFKTIAVIYVKIQKFQNEGDNVMDSESVEEILKFMSNIVSDLNKILLNETGTVLNCEAKRNILKNLTNIAMSDLIEKLVNEEHTVRNDEAMREISHLFLNLIRKLKLIPIRIETSNEESSNSQGVSENKADEEIGKEGNRGEEKENVEKEGNVESLKASDSVVGSGESDHMNENEDVQVVMKFRARTKTINSNIKEILKIIADIQKDADTVKSREAIRKISKTIAEISDAVQEIRNKGDTVQNGETINEILEIIANISNAIQKFRNEGDNVKNGEAIREILINIHNFISDLIEKMKLMLIQTETSNKESSNNREVSRHCDNKANEDDDRETLEGDALSNEAKIKNMIADILATIQRVQNVGECKTDGKEPSNMHEVSVNIADKDDGGEEGEKEEEEKGEKHEEEGGGKKGEEKLNEGDNKGNEERMDNEVEEKVTSVETVESRGSVRKNKKKKGKKESNYKKSATLAVFPLLYRPETTSRIPEAKPRPHIAVAIPEPDFSVGDVISFQVMYINSQAMPVATDVIMGQILSIKKKFKIEVLCGTVKIGAERTRLSNLEDGEDELKVYLPGSTVELFLNEMIGPKKVEKVLPKKQA</sequence>
<feature type="compositionally biased region" description="Acidic residues" evidence="2">
    <location>
        <begin position="171"/>
        <end position="181"/>
    </location>
</feature>
<dbReference type="InterPro" id="IPR051372">
    <property type="entry name" value="CWC21"/>
</dbReference>
<feature type="compositionally biased region" description="Basic and acidic residues" evidence="2">
    <location>
        <begin position="99"/>
        <end position="115"/>
    </location>
</feature>
<feature type="region of interest" description="Disordered" evidence="2">
    <location>
        <begin position="933"/>
        <end position="1029"/>
    </location>
</feature>
<dbReference type="EMBL" id="QKKF02002587">
    <property type="protein sequence ID" value="RZF48290.1"/>
    <property type="molecule type" value="Genomic_DNA"/>
</dbReference>
<feature type="compositionally biased region" description="Basic and acidic residues" evidence="2">
    <location>
        <begin position="698"/>
        <end position="722"/>
    </location>
</feature>
<proteinExistence type="predicted"/>
<feature type="compositionally biased region" description="Polar residues" evidence="2">
    <location>
        <begin position="222"/>
        <end position="238"/>
    </location>
</feature>
<feature type="compositionally biased region" description="Low complexity" evidence="2">
    <location>
        <begin position="350"/>
        <end position="363"/>
    </location>
</feature>
<feature type="compositionally biased region" description="Acidic residues" evidence="2">
    <location>
        <begin position="314"/>
        <end position="327"/>
    </location>
</feature>
<evidence type="ECO:0000256" key="1">
    <source>
        <dbReference type="SAM" id="Coils"/>
    </source>
</evidence>
<accession>A0A482XS12</accession>
<feature type="region of interest" description="Disordered" evidence="2">
    <location>
        <begin position="87"/>
        <end position="273"/>
    </location>
</feature>
<reference evidence="3 4" key="1">
    <citation type="journal article" date="2017" name="Gigascience">
        <title>Genome sequence of the small brown planthopper, Laodelphax striatellus.</title>
        <authorList>
            <person name="Zhu J."/>
            <person name="Jiang F."/>
            <person name="Wang X."/>
            <person name="Yang P."/>
            <person name="Bao Y."/>
            <person name="Zhao W."/>
            <person name="Wang W."/>
            <person name="Lu H."/>
            <person name="Wang Q."/>
            <person name="Cui N."/>
            <person name="Li J."/>
            <person name="Chen X."/>
            <person name="Luo L."/>
            <person name="Yu J."/>
            <person name="Kang L."/>
            <person name="Cui F."/>
        </authorList>
    </citation>
    <scope>NUCLEOTIDE SEQUENCE [LARGE SCALE GENOMIC DNA]</scope>
    <source>
        <strain evidence="3">Lst14</strain>
    </source>
</reference>
<name>A0A482XS12_LAOST</name>
<dbReference type="AlphaFoldDB" id="A0A482XS12"/>
<evidence type="ECO:0000256" key="2">
    <source>
        <dbReference type="SAM" id="MobiDB-lite"/>
    </source>
</evidence>
<feature type="compositionally biased region" description="Basic residues" evidence="2">
    <location>
        <begin position="1015"/>
        <end position="1025"/>
    </location>
</feature>
<gene>
    <name evidence="3" type="ORF">LSTR_LSTR014496</name>
</gene>
<dbReference type="PANTHER" id="PTHR36562:SF5">
    <property type="entry name" value="SERINE_ARGININE REPETITIVE MATRIX 2"/>
    <property type="match status" value="1"/>
</dbReference>
<feature type="compositionally biased region" description="Basic and acidic residues" evidence="2">
    <location>
        <begin position="152"/>
        <end position="165"/>
    </location>
</feature>
<dbReference type="SMR" id="A0A482XS12"/>
<feature type="compositionally biased region" description="Basic and acidic residues" evidence="2">
    <location>
        <begin position="880"/>
        <end position="894"/>
    </location>
</feature>
<feature type="region of interest" description="Disordered" evidence="2">
    <location>
        <begin position="874"/>
        <end position="904"/>
    </location>
</feature>
<dbReference type="GO" id="GO:0005634">
    <property type="term" value="C:nucleus"/>
    <property type="evidence" value="ECO:0007669"/>
    <property type="project" value="TreeGrafter"/>
</dbReference>
<feature type="compositionally biased region" description="Polar residues" evidence="2">
    <location>
        <begin position="185"/>
        <end position="210"/>
    </location>
</feature>
<evidence type="ECO:0008006" key="5">
    <source>
        <dbReference type="Google" id="ProtNLM"/>
    </source>
</evidence>
<dbReference type="PANTHER" id="PTHR36562">
    <property type="entry name" value="SERINE/ARGININE REPETITIVE MATRIX 2"/>
    <property type="match status" value="1"/>
</dbReference>